<dbReference type="Proteomes" id="UP001595075">
    <property type="component" value="Unassembled WGS sequence"/>
</dbReference>
<evidence type="ECO:0000313" key="4">
    <source>
        <dbReference type="Proteomes" id="UP001595075"/>
    </source>
</evidence>
<organism evidence="3 4">
    <name type="scientific">Oculimacula yallundae</name>
    <dbReference type="NCBI Taxonomy" id="86028"/>
    <lineage>
        <taxon>Eukaryota</taxon>
        <taxon>Fungi</taxon>
        <taxon>Dikarya</taxon>
        <taxon>Ascomycota</taxon>
        <taxon>Pezizomycotina</taxon>
        <taxon>Leotiomycetes</taxon>
        <taxon>Helotiales</taxon>
        <taxon>Ploettnerulaceae</taxon>
        <taxon>Oculimacula</taxon>
    </lineage>
</organism>
<dbReference type="SUPFAM" id="SSF110395">
    <property type="entry name" value="CutC-like"/>
    <property type="match status" value="1"/>
</dbReference>
<dbReference type="PANTHER" id="PTHR12598">
    <property type="entry name" value="COPPER HOMEOSTASIS PROTEIN CUTC"/>
    <property type="match status" value="1"/>
</dbReference>
<name>A0ABR4BTC8_9HELO</name>
<evidence type="ECO:0000256" key="1">
    <source>
        <dbReference type="ARBA" id="ARBA00007768"/>
    </source>
</evidence>
<dbReference type="EMBL" id="JAZHXI010000025">
    <property type="protein sequence ID" value="KAL2059918.1"/>
    <property type="molecule type" value="Genomic_DNA"/>
</dbReference>
<dbReference type="InterPro" id="IPR005627">
    <property type="entry name" value="CutC-like"/>
</dbReference>
<proteinExistence type="inferred from homology"/>
<evidence type="ECO:0000313" key="3">
    <source>
        <dbReference type="EMBL" id="KAL2059918.1"/>
    </source>
</evidence>
<comment type="similarity">
    <text evidence="1">Belongs to the CutC family.</text>
</comment>
<dbReference type="Gene3D" id="3.20.20.380">
    <property type="entry name" value="Copper homeostasis (CutC) domain"/>
    <property type="match status" value="1"/>
</dbReference>
<dbReference type="InterPro" id="IPR036822">
    <property type="entry name" value="CutC-like_dom_sf"/>
</dbReference>
<comment type="caution">
    <text evidence="3">The sequence shown here is derived from an EMBL/GenBank/DDBJ whole genome shotgun (WGS) entry which is preliminary data.</text>
</comment>
<keyword evidence="4" id="KW-1185">Reference proteome</keyword>
<dbReference type="HAMAP" id="MF_00795">
    <property type="entry name" value="CutC"/>
    <property type="match status" value="1"/>
</dbReference>
<evidence type="ECO:0000256" key="2">
    <source>
        <dbReference type="ARBA" id="ARBA00019014"/>
    </source>
</evidence>
<accession>A0ABR4BTC8</accession>
<reference evidence="3 4" key="1">
    <citation type="journal article" date="2024" name="Commun. Biol.">
        <title>Comparative genomic analysis of thermophilic fungi reveals convergent evolutionary adaptations and gene losses.</title>
        <authorList>
            <person name="Steindorff A.S."/>
            <person name="Aguilar-Pontes M.V."/>
            <person name="Robinson A.J."/>
            <person name="Andreopoulos B."/>
            <person name="LaButti K."/>
            <person name="Kuo A."/>
            <person name="Mondo S."/>
            <person name="Riley R."/>
            <person name="Otillar R."/>
            <person name="Haridas S."/>
            <person name="Lipzen A."/>
            <person name="Grimwood J."/>
            <person name="Schmutz J."/>
            <person name="Clum A."/>
            <person name="Reid I.D."/>
            <person name="Moisan M.C."/>
            <person name="Butler G."/>
            <person name="Nguyen T.T.M."/>
            <person name="Dewar K."/>
            <person name="Conant G."/>
            <person name="Drula E."/>
            <person name="Henrissat B."/>
            <person name="Hansel C."/>
            <person name="Singer S."/>
            <person name="Hutchinson M.I."/>
            <person name="de Vries R.P."/>
            <person name="Natvig D.O."/>
            <person name="Powell A.J."/>
            <person name="Tsang A."/>
            <person name="Grigoriev I.V."/>
        </authorList>
    </citation>
    <scope>NUCLEOTIDE SEQUENCE [LARGE SCALE GENOMIC DNA]</scope>
    <source>
        <strain evidence="3 4">CBS 494.80</strain>
    </source>
</reference>
<sequence length="228" mass="24519">MSFLEIACFNPASAIIAQSNGASRIELCANQSLGGTTPPLSDLISLKSQLTIPINVMIRTRGGNFVYSSDEVNEMKDEIERFSTEGVDGFVFGVLDTEGKVDQVVCRELVSLCKSRGGTCTFHRALDEIPTEKMEDALEEIIELGFEAVLTSGGAKDAVGGGEVLKRLFQTARGRIEIIVGGGVRSANLEGLMKETGAKWFHSSAIVEEGDIADGEEIGRLSCLLKRQ</sequence>
<dbReference type="PANTHER" id="PTHR12598:SF0">
    <property type="entry name" value="COPPER HOMEOSTASIS PROTEIN CUTC HOMOLOG"/>
    <property type="match status" value="1"/>
</dbReference>
<gene>
    <name evidence="3" type="ORF">VTL71DRAFT_10073</name>
</gene>
<protein>
    <recommendedName>
        <fullName evidence="2">Copper homeostasis protein cutC homolog</fullName>
    </recommendedName>
</protein>
<dbReference type="Pfam" id="PF03932">
    <property type="entry name" value="CutC"/>
    <property type="match status" value="1"/>
</dbReference>